<organism evidence="4 5">
    <name type="scientific">Caproicibacterium amylolyticum</name>
    <dbReference type="NCBI Taxonomy" id="2766537"/>
    <lineage>
        <taxon>Bacteria</taxon>
        <taxon>Bacillati</taxon>
        <taxon>Bacillota</taxon>
        <taxon>Clostridia</taxon>
        <taxon>Eubacteriales</taxon>
        <taxon>Oscillospiraceae</taxon>
        <taxon>Caproicibacterium</taxon>
    </lineage>
</organism>
<keyword evidence="2" id="KW-0812">Transmembrane</keyword>
<dbReference type="InterPro" id="IPR037185">
    <property type="entry name" value="EmrE-like"/>
</dbReference>
<feature type="transmembrane region" description="Helical" evidence="2">
    <location>
        <begin position="63"/>
        <end position="81"/>
    </location>
</feature>
<name>A0A7G9WDR1_9FIRM</name>
<dbReference type="Pfam" id="PF00892">
    <property type="entry name" value="EamA"/>
    <property type="match status" value="2"/>
</dbReference>
<feature type="transmembrane region" description="Helical" evidence="2">
    <location>
        <begin position="173"/>
        <end position="194"/>
    </location>
</feature>
<dbReference type="KEGG" id="caml:H6X83_07500"/>
<gene>
    <name evidence="4" type="ORF">H6X83_07500</name>
</gene>
<keyword evidence="5" id="KW-1185">Reference proteome</keyword>
<feature type="transmembrane region" description="Helical" evidence="2">
    <location>
        <begin position="121"/>
        <end position="139"/>
    </location>
</feature>
<feature type="domain" description="EamA" evidence="3">
    <location>
        <begin position="1"/>
        <end position="135"/>
    </location>
</feature>
<evidence type="ECO:0000256" key="1">
    <source>
        <dbReference type="ARBA" id="ARBA00007362"/>
    </source>
</evidence>
<feature type="transmembrane region" description="Helical" evidence="2">
    <location>
        <begin position="87"/>
        <end position="112"/>
    </location>
</feature>
<comment type="similarity">
    <text evidence="1">Belongs to the EamA transporter family.</text>
</comment>
<feature type="domain" description="EamA" evidence="3">
    <location>
        <begin position="144"/>
        <end position="278"/>
    </location>
</feature>
<evidence type="ECO:0000313" key="5">
    <source>
        <dbReference type="Proteomes" id="UP000516046"/>
    </source>
</evidence>
<dbReference type="PANTHER" id="PTHR22911:SF137">
    <property type="entry name" value="SOLUTE CARRIER FAMILY 35 MEMBER G2-RELATED"/>
    <property type="match status" value="1"/>
</dbReference>
<feature type="transmembrane region" description="Helical" evidence="2">
    <location>
        <begin position="209"/>
        <end position="233"/>
    </location>
</feature>
<dbReference type="EMBL" id="CP060696">
    <property type="protein sequence ID" value="QNO16823.1"/>
    <property type="molecule type" value="Genomic_DNA"/>
</dbReference>
<keyword evidence="2" id="KW-0472">Membrane</keyword>
<accession>A0A7G9WDR1</accession>
<keyword evidence="2" id="KW-1133">Transmembrane helix</keyword>
<dbReference type="SUPFAM" id="SSF103481">
    <property type="entry name" value="Multidrug resistance efflux transporter EmrE"/>
    <property type="match status" value="2"/>
</dbReference>
<protein>
    <submittedName>
        <fullName evidence="4">DMT family transporter</fullName>
    </submittedName>
</protein>
<dbReference type="InterPro" id="IPR000620">
    <property type="entry name" value="EamA_dom"/>
</dbReference>
<dbReference type="AlphaFoldDB" id="A0A7G9WDR1"/>
<evidence type="ECO:0000313" key="4">
    <source>
        <dbReference type="EMBL" id="QNO16823.1"/>
    </source>
</evidence>
<sequence>MGYLFVILASILFGSYPSIQEHVMTTGATPLGMVIVCNSVAGLSSLIIGLIRRESFKLDKKMFGSLALTGILGLFLTDYLLNTSYTMIPVGFTTMIHFLYPSLVCMTMVFVYKEKLTKGKVGAIVLSIVGLILLSGGDFSGDKRGVFVAIATAFAYGFYMISNDKSSVAKVPLMARSFYLNLFVAIAALITNIFTKSAVLPSGAENIELSVLVGIMLCTALILMNAGIGILGAGKSSFINMLEPITSFVVSTIVFHYSITVTAILGSVLILGSLILVTLGEEKKQTVN</sequence>
<feature type="transmembrane region" description="Helical" evidence="2">
    <location>
        <begin position="254"/>
        <end position="279"/>
    </location>
</feature>
<dbReference type="RefSeq" id="WP_212505890.1">
    <property type="nucleotide sequence ID" value="NZ_CP060696.1"/>
</dbReference>
<feature type="transmembrane region" description="Helical" evidence="2">
    <location>
        <begin position="145"/>
        <end position="161"/>
    </location>
</feature>
<dbReference type="PANTHER" id="PTHR22911">
    <property type="entry name" value="ACYL-MALONYL CONDENSING ENZYME-RELATED"/>
    <property type="match status" value="1"/>
</dbReference>
<feature type="transmembrane region" description="Helical" evidence="2">
    <location>
        <begin position="30"/>
        <end position="51"/>
    </location>
</feature>
<dbReference type="GO" id="GO:0016020">
    <property type="term" value="C:membrane"/>
    <property type="evidence" value="ECO:0007669"/>
    <property type="project" value="InterPro"/>
</dbReference>
<dbReference type="Proteomes" id="UP000516046">
    <property type="component" value="Chromosome"/>
</dbReference>
<reference evidence="4 5" key="1">
    <citation type="submission" date="2020-08" db="EMBL/GenBank/DDBJ databases">
        <authorList>
            <person name="Ren C."/>
            <person name="Gu Y."/>
            <person name="Xu Y."/>
        </authorList>
    </citation>
    <scope>NUCLEOTIDE SEQUENCE [LARGE SCALE GENOMIC DNA]</scope>
    <source>
        <strain evidence="4 5">LBM18003</strain>
    </source>
</reference>
<evidence type="ECO:0000259" key="3">
    <source>
        <dbReference type="Pfam" id="PF00892"/>
    </source>
</evidence>
<proteinExistence type="inferred from homology"/>
<evidence type="ECO:0000256" key="2">
    <source>
        <dbReference type="SAM" id="Phobius"/>
    </source>
</evidence>